<protein>
    <submittedName>
        <fullName evidence="1">Uncharacterized protein</fullName>
    </submittedName>
</protein>
<dbReference type="AlphaFoldDB" id="A0A085LR52"/>
<gene>
    <name evidence="1" type="ORF">M513_11673</name>
</gene>
<dbReference type="EMBL" id="KL363326">
    <property type="protein sequence ID" value="KFD47448.1"/>
    <property type="molecule type" value="Genomic_DNA"/>
</dbReference>
<sequence>MCVEKILVEVFYLKRIQITRPRVMKDTKSYYHVHHVSQLLCNLARIPDKFNSSVMRSSHMSTSVQAYLLGFILLASAVLQSRAEQYDGYESTMLDECILAYGLESPLCQRIAAMQLRQASIVKKTNERGGKALFVRFGRSGLLEDSIDNIYCAAFEV</sequence>
<organism evidence="1 2">
    <name type="scientific">Trichuris suis</name>
    <name type="common">pig whipworm</name>
    <dbReference type="NCBI Taxonomy" id="68888"/>
    <lineage>
        <taxon>Eukaryota</taxon>
        <taxon>Metazoa</taxon>
        <taxon>Ecdysozoa</taxon>
        <taxon>Nematoda</taxon>
        <taxon>Enoplea</taxon>
        <taxon>Dorylaimia</taxon>
        <taxon>Trichinellida</taxon>
        <taxon>Trichuridae</taxon>
        <taxon>Trichuris</taxon>
    </lineage>
</organism>
<evidence type="ECO:0000313" key="2">
    <source>
        <dbReference type="Proteomes" id="UP000030764"/>
    </source>
</evidence>
<reference evidence="1 2" key="1">
    <citation type="journal article" date="2014" name="Nat. Genet.">
        <title>Genome and transcriptome of the porcine whipworm Trichuris suis.</title>
        <authorList>
            <person name="Jex A.R."/>
            <person name="Nejsum P."/>
            <person name="Schwarz E.M."/>
            <person name="Hu L."/>
            <person name="Young N.D."/>
            <person name="Hall R.S."/>
            <person name="Korhonen P.K."/>
            <person name="Liao S."/>
            <person name="Thamsborg S."/>
            <person name="Xia J."/>
            <person name="Xu P."/>
            <person name="Wang S."/>
            <person name="Scheerlinck J.P."/>
            <person name="Hofmann A."/>
            <person name="Sternberg P.W."/>
            <person name="Wang J."/>
            <person name="Gasser R.B."/>
        </authorList>
    </citation>
    <scope>NUCLEOTIDE SEQUENCE [LARGE SCALE GENOMIC DNA]</scope>
    <source>
        <strain evidence="1">DCEP-RM93M</strain>
    </source>
</reference>
<name>A0A085LR52_9BILA</name>
<keyword evidence="2" id="KW-1185">Reference proteome</keyword>
<accession>A0A085LR52</accession>
<proteinExistence type="predicted"/>
<dbReference type="Proteomes" id="UP000030764">
    <property type="component" value="Unassembled WGS sequence"/>
</dbReference>
<evidence type="ECO:0000313" key="1">
    <source>
        <dbReference type="EMBL" id="KFD47448.1"/>
    </source>
</evidence>